<dbReference type="InterPro" id="IPR045275">
    <property type="entry name" value="MscS_archaea/bacteria_type"/>
</dbReference>
<dbReference type="Pfam" id="PF21082">
    <property type="entry name" value="MS_channel_3rd"/>
    <property type="match status" value="1"/>
</dbReference>
<keyword evidence="6 7" id="KW-0472">Membrane</keyword>
<evidence type="ECO:0000256" key="5">
    <source>
        <dbReference type="ARBA" id="ARBA00022989"/>
    </source>
</evidence>
<evidence type="ECO:0000313" key="11">
    <source>
        <dbReference type="EMBL" id="AZG77233.1"/>
    </source>
</evidence>
<evidence type="ECO:0000259" key="10">
    <source>
        <dbReference type="Pfam" id="PF21082"/>
    </source>
</evidence>
<sequence>MDAAWERLQNIWQGFVAFLPNLAFGIFVYFVVYLFALGVGRGVARVATRSGQPPHIVKIFSRLGRGAVNLIGAIIALSVVLPSLDAASVFGALGIGSVAVGFAAKDIFQNMLAGILLLVTRPFHIGDQIVSGPHEGTVEDIQIRATLLRTYDSRRVVIPNSELYTNRVVVNTAYEARRIHLMITIGVSDEVDKAGAVILSNIAKVGRVLREPKPVVLFQGLGDFGVNLEVRYWIQPTIMREVVESTDEVYRAIAPALTAAGVDMPFPTYQILFHDQTEETDGERGRQREGWPPPSGTAPPRKQRRDQAATTTRAGELFHGG</sequence>
<dbReference type="KEGG" id="mros:EHO51_11060"/>
<keyword evidence="4 7" id="KW-0812">Transmembrane</keyword>
<dbReference type="Gene3D" id="1.10.287.1260">
    <property type="match status" value="1"/>
</dbReference>
<dbReference type="PANTHER" id="PTHR30221:SF1">
    <property type="entry name" value="SMALL-CONDUCTANCE MECHANOSENSITIVE CHANNEL"/>
    <property type="match status" value="1"/>
</dbReference>
<organism evidence="11 12">
    <name type="scientific">Methylocystis rosea</name>
    <dbReference type="NCBI Taxonomy" id="173366"/>
    <lineage>
        <taxon>Bacteria</taxon>
        <taxon>Pseudomonadati</taxon>
        <taxon>Pseudomonadota</taxon>
        <taxon>Alphaproteobacteria</taxon>
        <taxon>Hyphomicrobiales</taxon>
        <taxon>Methylocystaceae</taxon>
        <taxon>Methylocystis</taxon>
    </lineage>
</organism>
<evidence type="ECO:0000256" key="1">
    <source>
        <dbReference type="ARBA" id="ARBA00004651"/>
    </source>
</evidence>
<dbReference type="SUPFAM" id="SSF82861">
    <property type="entry name" value="Mechanosensitive channel protein MscS (YggB), transmembrane region"/>
    <property type="match status" value="1"/>
</dbReference>
<feature type="transmembrane region" description="Helical" evidence="7">
    <location>
        <begin position="63"/>
        <end position="81"/>
    </location>
</feature>
<evidence type="ECO:0000259" key="9">
    <source>
        <dbReference type="Pfam" id="PF00924"/>
    </source>
</evidence>
<evidence type="ECO:0000256" key="2">
    <source>
        <dbReference type="ARBA" id="ARBA00008017"/>
    </source>
</evidence>
<keyword evidence="5 7" id="KW-1133">Transmembrane helix</keyword>
<evidence type="ECO:0000256" key="4">
    <source>
        <dbReference type="ARBA" id="ARBA00022692"/>
    </source>
</evidence>
<dbReference type="Pfam" id="PF00924">
    <property type="entry name" value="MS_channel_2nd"/>
    <property type="match status" value="1"/>
</dbReference>
<dbReference type="Proteomes" id="UP000273982">
    <property type="component" value="Chromosome"/>
</dbReference>
<protein>
    <recommendedName>
        <fullName evidence="7">Small-conductance mechanosensitive channel</fullName>
    </recommendedName>
</protein>
<keyword evidence="7" id="KW-0997">Cell inner membrane</keyword>
<dbReference type="RefSeq" id="WP_124738945.1">
    <property type="nucleotide sequence ID" value="NZ_CP034086.1"/>
</dbReference>
<evidence type="ECO:0000256" key="3">
    <source>
        <dbReference type="ARBA" id="ARBA00022475"/>
    </source>
</evidence>
<keyword evidence="3" id="KW-1003">Cell membrane</keyword>
<gene>
    <name evidence="11" type="ORF">EHO51_11060</name>
</gene>
<keyword evidence="7" id="KW-0813">Transport</keyword>
<evidence type="ECO:0000256" key="8">
    <source>
        <dbReference type="SAM" id="MobiDB-lite"/>
    </source>
</evidence>
<comment type="subcellular location">
    <subcellularLocation>
        <location evidence="7">Cell inner membrane</location>
        <topology evidence="7">Multi-pass membrane protein</topology>
    </subcellularLocation>
    <subcellularLocation>
        <location evidence="1">Cell membrane</location>
        <topology evidence="1">Multi-pass membrane protein</topology>
    </subcellularLocation>
</comment>
<keyword evidence="7" id="KW-0406">Ion transport</keyword>
<dbReference type="AlphaFoldDB" id="A0A3G8M5I4"/>
<reference evidence="11 12" key="1">
    <citation type="submission" date="2018-11" db="EMBL/GenBank/DDBJ databases">
        <title>Genome squencing of methanotrophic bacteria isolated from alkaline groundwater in Korea.</title>
        <authorList>
            <person name="Nguyen L.N."/>
        </authorList>
    </citation>
    <scope>NUCLEOTIDE SEQUENCE [LARGE SCALE GENOMIC DNA]</scope>
    <source>
        <strain evidence="11 12">GW6</strain>
    </source>
</reference>
<evidence type="ECO:0000256" key="6">
    <source>
        <dbReference type="ARBA" id="ARBA00023136"/>
    </source>
</evidence>
<feature type="transmembrane region" description="Helical" evidence="7">
    <location>
        <begin position="22"/>
        <end position="43"/>
    </location>
</feature>
<dbReference type="Gene3D" id="2.30.30.60">
    <property type="match status" value="1"/>
</dbReference>
<dbReference type="SUPFAM" id="SSF50182">
    <property type="entry name" value="Sm-like ribonucleoproteins"/>
    <property type="match status" value="1"/>
</dbReference>
<dbReference type="SUPFAM" id="SSF82689">
    <property type="entry name" value="Mechanosensitive channel protein MscS (YggB), C-terminal domain"/>
    <property type="match status" value="1"/>
</dbReference>
<dbReference type="EMBL" id="CP034086">
    <property type="protein sequence ID" value="AZG77233.1"/>
    <property type="molecule type" value="Genomic_DNA"/>
</dbReference>
<comment type="similarity">
    <text evidence="2 7">Belongs to the MscS (TC 1.A.23) family.</text>
</comment>
<comment type="subunit">
    <text evidence="7">Homoheptamer.</text>
</comment>
<feature type="domain" description="Mechanosensitive ion channel MscS" evidence="9">
    <location>
        <begin position="106"/>
        <end position="168"/>
    </location>
</feature>
<dbReference type="PANTHER" id="PTHR30221">
    <property type="entry name" value="SMALL-CONDUCTANCE MECHANOSENSITIVE CHANNEL"/>
    <property type="match status" value="1"/>
</dbReference>
<evidence type="ECO:0000256" key="7">
    <source>
        <dbReference type="RuleBase" id="RU369025"/>
    </source>
</evidence>
<comment type="caution">
    <text evidence="7">Lacks conserved residue(s) required for the propagation of feature annotation.</text>
</comment>
<comment type="function">
    <text evidence="7">Mechanosensitive channel that participates in the regulation of osmotic pressure changes within the cell, opening in response to stretch forces in the membrane lipid bilayer, without the need for other proteins. Contributes to normal resistance to hypoosmotic shock. Forms an ion channel of 1.0 nanosiemens conductance with a slight preference for anions.</text>
</comment>
<name>A0A3G8M5I4_9HYPH</name>
<feature type="domain" description="Mechanosensitive ion channel MscS C-terminal" evidence="10">
    <location>
        <begin position="185"/>
        <end position="264"/>
    </location>
</feature>
<dbReference type="Gene3D" id="3.30.70.100">
    <property type="match status" value="1"/>
</dbReference>
<dbReference type="GO" id="GO:0005886">
    <property type="term" value="C:plasma membrane"/>
    <property type="evidence" value="ECO:0007669"/>
    <property type="project" value="UniProtKB-SubCell"/>
</dbReference>
<proteinExistence type="inferred from homology"/>
<dbReference type="InterPro" id="IPR010920">
    <property type="entry name" value="LSM_dom_sf"/>
</dbReference>
<evidence type="ECO:0000313" key="12">
    <source>
        <dbReference type="Proteomes" id="UP000273982"/>
    </source>
</evidence>
<dbReference type="InterPro" id="IPR011014">
    <property type="entry name" value="MscS_channel_TM-2"/>
</dbReference>
<dbReference type="InterPro" id="IPR049278">
    <property type="entry name" value="MS_channel_C"/>
</dbReference>
<keyword evidence="7" id="KW-0407">Ion channel</keyword>
<accession>A0A3G8M5I4</accession>
<feature type="region of interest" description="Disordered" evidence="8">
    <location>
        <begin position="278"/>
        <end position="321"/>
    </location>
</feature>
<dbReference type="InterPro" id="IPR011066">
    <property type="entry name" value="MscS_channel_C_sf"/>
</dbReference>
<dbReference type="InterPro" id="IPR023408">
    <property type="entry name" value="MscS_beta-dom_sf"/>
</dbReference>
<dbReference type="InterPro" id="IPR006685">
    <property type="entry name" value="MscS_channel_2nd"/>
</dbReference>
<dbReference type="GO" id="GO:0008381">
    <property type="term" value="F:mechanosensitive monoatomic ion channel activity"/>
    <property type="evidence" value="ECO:0007669"/>
    <property type="project" value="InterPro"/>
</dbReference>